<name>A0A4U1CDF1_9SPHI</name>
<keyword evidence="1" id="KW-1133">Transmembrane helix</keyword>
<gene>
    <name evidence="2" type="ORF">FA047_14540</name>
</gene>
<protein>
    <submittedName>
        <fullName evidence="2">Uncharacterized protein</fullName>
    </submittedName>
</protein>
<keyword evidence="3" id="KW-1185">Reference proteome</keyword>
<proteinExistence type="predicted"/>
<accession>A0A4U1CDF1</accession>
<keyword evidence="1" id="KW-0812">Transmembrane</keyword>
<evidence type="ECO:0000313" key="2">
    <source>
        <dbReference type="EMBL" id="TKC04984.1"/>
    </source>
</evidence>
<evidence type="ECO:0000313" key="3">
    <source>
        <dbReference type="Proteomes" id="UP000307244"/>
    </source>
</evidence>
<dbReference type="RefSeq" id="WP_136836803.1">
    <property type="nucleotide sequence ID" value="NZ_SWBQ01000004.1"/>
</dbReference>
<evidence type="ECO:0000256" key="1">
    <source>
        <dbReference type="SAM" id="Phobius"/>
    </source>
</evidence>
<reference evidence="2 3" key="1">
    <citation type="submission" date="2019-04" db="EMBL/GenBank/DDBJ databases">
        <title>Pedobacter sp. RP-3-15 sp. nov., isolated from Arctic soil.</title>
        <authorList>
            <person name="Dahal R.H."/>
            <person name="Kim D.-U."/>
        </authorList>
    </citation>
    <scope>NUCLEOTIDE SEQUENCE [LARGE SCALE GENOMIC DNA]</scope>
    <source>
        <strain evidence="2 3">RP-3-15</strain>
    </source>
</reference>
<organism evidence="2 3">
    <name type="scientific">Pedobacter frigoris</name>
    <dbReference type="NCBI Taxonomy" id="2571272"/>
    <lineage>
        <taxon>Bacteria</taxon>
        <taxon>Pseudomonadati</taxon>
        <taxon>Bacteroidota</taxon>
        <taxon>Sphingobacteriia</taxon>
        <taxon>Sphingobacteriales</taxon>
        <taxon>Sphingobacteriaceae</taxon>
        <taxon>Pedobacter</taxon>
    </lineage>
</organism>
<feature type="transmembrane region" description="Helical" evidence="1">
    <location>
        <begin position="49"/>
        <end position="69"/>
    </location>
</feature>
<keyword evidence="1" id="KW-0472">Membrane</keyword>
<dbReference type="OrthoDB" id="796197at2"/>
<comment type="caution">
    <text evidence="2">The sequence shown here is derived from an EMBL/GenBank/DDBJ whole genome shotgun (WGS) entry which is preliminary data.</text>
</comment>
<feature type="transmembrane region" description="Helical" evidence="1">
    <location>
        <begin position="94"/>
        <end position="113"/>
    </location>
</feature>
<dbReference type="Proteomes" id="UP000307244">
    <property type="component" value="Unassembled WGS sequence"/>
</dbReference>
<dbReference type="AlphaFoldDB" id="A0A4U1CDF1"/>
<sequence length="125" mass="14468">MKLTDEAIDELLKSMELEEPSMSFTRNVMEQAKLEMPPVTLRTKVDKRIIYSIAAVFLCAITTTVGYLFTNSHLEYSISNAQLNFSFAMEKSTYSLLLKALLFADLIIALFYFDKFLRRNLNSYR</sequence>
<dbReference type="EMBL" id="SWBQ01000004">
    <property type="protein sequence ID" value="TKC04984.1"/>
    <property type="molecule type" value="Genomic_DNA"/>
</dbReference>